<evidence type="ECO:0000313" key="2">
    <source>
        <dbReference type="Proteomes" id="UP000626244"/>
    </source>
</evidence>
<name>A0A8J3AKW0_9BACI</name>
<gene>
    <name evidence="1" type="ORF">GCM10007380_32290</name>
</gene>
<accession>A0A8J3AKW0</accession>
<sequence length="208" mass="23755">MKMTLTRALAELKMLDKRIEKTINESQYIAYEIGNKGIKGFQQKDEFITYAKGQYESVLKLIDNRKKIKAALVKANAVTVVEIAGESMTLAEAIERRNSINHEAVLLRVLSQQFSKVTNKVELENISVQERLDNLLESQFGKDGKTKNDDTKDLIDLYNTKHAAKIVDPIGLRNVIQKYQDKYDQFSTEVDFILSETNAKTEIEVHLD</sequence>
<dbReference type="EMBL" id="BMHB01000002">
    <property type="protein sequence ID" value="GGI16303.1"/>
    <property type="molecule type" value="Genomic_DNA"/>
</dbReference>
<dbReference type="OrthoDB" id="2086746at2"/>
<dbReference type="Proteomes" id="UP000626244">
    <property type="component" value="Unassembled WGS sequence"/>
</dbReference>
<keyword evidence="2" id="KW-1185">Reference proteome</keyword>
<proteinExistence type="predicted"/>
<organism evidence="1 2">
    <name type="scientific">Gottfriedia solisilvae</name>
    <dbReference type="NCBI Taxonomy" id="1516104"/>
    <lineage>
        <taxon>Bacteria</taxon>
        <taxon>Bacillati</taxon>
        <taxon>Bacillota</taxon>
        <taxon>Bacilli</taxon>
        <taxon>Bacillales</taxon>
        <taxon>Bacillaceae</taxon>
        <taxon>Gottfriedia</taxon>
    </lineage>
</organism>
<dbReference type="RefSeq" id="WP_088000901.1">
    <property type="nucleotide sequence ID" value="NZ_BMHB01000002.1"/>
</dbReference>
<dbReference type="AlphaFoldDB" id="A0A8J3AKW0"/>
<evidence type="ECO:0000313" key="1">
    <source>
        <dbReference type="EMBL" id="GGI16303.1"/>
    </source>
</evidence>
<protein>
    <submittedName>
        <fullName evidence="1">Uncharacterized protein</fullName>
    </submittedName>
</protein>
<reference evidence="2" key="1">
    <citation type="journal article" date="2019" name="Int. J. Syst. Evol. Microbiol.">
        <title>The Global Catalogue of Microorganisms (GCM) 10K type strain sequencing project: providing services to taxonomists for standard genome sequencing and annotation.</title>
        <authorList>
            <consortium name="The Broad Institute Genomics Platform"/>
            <consortium name="The Broad Institute Genome Sequencing Center for Infectious Disease"/>
            <person name="Wu L."/>
            <person name="Ma J."/>
        </authorList>
    </citation>
    <scope>NUCLEOTIDE SEQUENCE [LARGE SCALE GENOMIC DNA]</scope>
    <source>
        <strain evidence="2">CGMCC 1.14993</strain>
    </source>
</reference>
<comment type="caution">
    <text evidence="1">The sequence shown here is derived from an EMBL/GenBank/DDBJ whole genome shotgun (WGS) entry which is preliminary data.</text>
</comment>